<feature type="transmembrane region" description="Helical" evidence="1">
    <location>
        <begin position="12"/>
        <end position="30"/>
    </location>
</feature>
<dbReference type="CDD" id="cd01324">
    <property type="entry name" value="cbb3_Oxidase_CcoQ"/>
    <property type="match status" value="1"/>
</dbReference>
<proteinExistence type="predicted"/>
<dbReference type="EMBL" id="UOEM01000042">
    <property type="protein sequence ID" value="VAW12322.1"/>
    <property type="molecule type" value="Genomic_DNA"/>
</dbReference>
<name>A0A3B0TCX3_9ZZZZ</name>
<keyword evidence="1" id="KW-0472">Membrane</keyword>
<sequence length="49" mass="5721">MDYETLAKFADFWGMLFLFTAFIGVVAFVFRPRARSTYEDCGNIPFKDD</sequence>
<keyword evidence="1" id="KW-1133">Transmembrane helix</keyword>
<evidence type="ECO:0000256" key="1">
    <source>
        <dbReference type="SAM" id="Phobius"/>
    </source>
</evidence>
<protein>
    <recommendedName>
        <fullName evidence="3">Cytochrome c oxidase subunit CcoQ</fullName>
    </recommendedName>
</protein>
<organism evidence="2">
    <name type="scientific">hydrothermal vent metagenome</name>
    <dbReference type="NCBI Taxonomy" id="652676"/>
    <lineage>
        <taxon>unclassified sequences</taxon>
        <taxon>metagenomes</taxon>
        <taxon>ecological metagenomes</taxon>
    </lineage>
</organism>
<evidence type="ECO:0000313" key="2">
    <source>
        <dbReference type="EMBL" id="VAW12322.1"/>
    </source>
</evidence>
<reference evidence="2" key="1">
    <citation type="submission" date="2018-06" db="EMBL/GenBank/DDBJ databases">
        <authorList>
            <person name="Zhirakovskaya E."/>
        </authorList>
    </citation>
    <scope>NUCLEOTIDE SEQUENCE</scope>
</reference>
<dbReference type="InterPro" id="IPR008621">
    <property type="entry name" value="Cbb3-typ_cyt_oxidase_comp"/>
</dbReference>
<dbReference type="AlphaFoldDB" id="A0A3B0TCX3"/>
<accession>A0A3B0TCX3</accession>
<keyword evidence="1" id="KW-0812">Transmembrane</keyword>
<dbReference type="Pfam" id="PF05545">
    <property type="entry name" value="FixQ"/>
    <property type="match status" value="1"/>
</dbReference>
<gene>
    <name evidence="2" type="ORF">MNBD_ALPHA09-730</name>
</gene>
<evidence type="ECO:0008006" key="3">
    <source>
        <dbReference type="Google" id="ProtNLM"/>
    </source>
</evidence>